<dbReference type="Proteomes" id="UP001516662">
    <property type="component" value="Unassembled WGS sequence"/>
</dbReference>
<accession>A0ABR9QI94</accession>
<evidence type="ECO:0000256" key="1">
    <source>
        <dbReference type="SAM" id="MobiDB-lite"/>
    </source>
</evidence>
<dbReference type="RefSeq" id="WP_193535607.1">
    <property type="nucleotide sequence ID" value="NZ_JADCLJ010000019.1"/>
</dbReference>
<sequence>MDKPKQGISIKINGQEREYNVNKVEKEKKLDIELDTYENHEVAAAKEAEEDDFAWVLPTTSGDEKGSQPFVAIEDVRNLSSKKNNKFKGFGKKNFTPKSVLPSKSFLISVVLGVLIGTGFGLIVLNLLTDDIIQEQVSSSNPQGGTVGQKAAGEEEEKPTASDDNKQKDGVNTIPFKVGTLNPVVIQAGIFSTLDSGQLIVDKIKNLGYSAVILENADTYIVLGGIGSNVDLVKQMSSVYAENNTEHFVKPITINGGDYQNVPEIESQYIGKTIPLYNELASISSSLIAGSDITSEKWQQVVGLYKEIKPIEQDKVSEHIQSFSTNITKGYEILNTYYETKDKASLWQSQQALLDALRDYQLWVNTLS</sequence>
<gene>
    <name evidence="3" type="ORF">IMZ08_08775</name>
</gene>
<evidence type="ECO:0000256" key="2">
    <source>
        <dbReference type="SAM" id="Phobius"/>
    </source>
</evidence>
<keyword evidence="4" id="KW-1185">Reference proteome</keyword>
<comment type="caution">
    <text evidence="3">The sequence shown here is derived from an EMBL/GenBank/DDBJ whole genome shotgun (WGS) entry which is preliminary data.</text>
</comment>
<feature type="region of interest" description="Disordered" evidence="1">
    <location>
        <begin position="138"/>
        <end position="170"/>
    </location>
</feature>
<evidence type="ECO:0000313" key="3">
    <source>
        <dbReference type="EMBL" id="MBE4908146.1"/>
    </source>
</evidence>
<organism evidence="3 4">
    <name type="scientific">Litchfieldia luteola</name>
    <dbReference type="NCBI Taxonomy" id="682179"/>
    <lineage>
        <taxon>Bacteria</taxon>
        <taxon>Bacillati</taxon>
        <taxon>Bacillota</taxon>
        <taxon>Bacilli</taxon>
        <taxon>Bacillales</taxon>
        <taxon>Bacillaceae</taxon>
        <taxon>Litchfieldia</taxon>
    </lineage>
</organism>
<proteinExistence type="predicted"/>
<dbReference type="EMBL" id="JADCLJ010000019">
    <property type="protein sequence ID" value="MBE4908146.1"/>
    <property type="molecule type" value="Genomic_DNA"/>
</dbReference>
<keyword evidence="2" id="KW-1133">Transmembrane helix</keyword>
<name>A0ABR9QI94_9BACI</name>
<feature type="compositionally biased region" description="Basic and acidic residues" evidence="1">
    <location>
        <begin position="158"/>
        <end position="169"/>
    </location>
</feature>
<feature type="transmembrane region" description="Helical" evidence="2">
    <location>
        <begin position="106"/>
        <end position="128"/>
    </location>
</feature>
<evidence type="ECO:0000313" key="4">
    <source>
        <dbReference type="Proteomes" id="UP001516662"/>
    </source>
</evidence>
<keyword evidence="2" id="KW-0812">Transmembrane</keyword>
<reference evidence="3 4" key="1">
    <citation type="submission" date="2020-10" db="EMBL/GenBank/DDBJ databases">
        <title>Bacillus sp. HD4P25, an endophyte from a halophyte.</title>
        <authorList>
            <person name="Sun J.-Q."/>
        </authorList>
    </citation>
    <scope>NUCLEOTIDE SEQUENCE [LARGE SCALE GENOMIC DNA]</scope>
    <source>
        <strain evidence="3 4">YIM 93174</strain>
    </source>
</reference>
<evidence type="ECO:0008006" key="5">
    <source>
        <dbReference type="Google" id="ProtNLM"/>
    </source>
</evidence>
<protein>
    <recommendedName>
        <fullName evidence="5">Stage II sporulation protein B</fullName>
    </recommendedName>
</protein>
<keyword evidence="2" id="KW-0472">Membrane</keyword>